<name>A0A917CM56_9GAMM</name>
<evidence type="ECO:0000313" key="4">
    <source>
        <dbReference type="Proteomes" id="UP000605253"/>
    </source>
</evidence>
<feature type="domain" description="Methylated-DNA-[protein]-cysteine S-methyltransferase DNA binding" evidence="2">
    <location>
        <begin position="3"/>
        <end position="83"/>
    </location>
</feature>
<organism evidence="3 4">
    <name type="scientific">Marinicella pacifica</name>
    <dbReference type="NCBI Taxonomy" id="1171543"/>
    <lineage>
        <taxon>Bacteria</taxon>
        <taxon>Pseudomonadati</taxon>
        <taxon>Pseudomonadota</taxon>
        <taxon>Gammaproteobacteria</taxon>
        <taxon>Lysobacterales</taxon>
        <taxon>Marinicellaceae</taxon>
        <taxon>Marinicella</taxon>
    </lineage>
</organism>
<sequence length="104" mass="11763">MSPFSQRILSIIAAVPVGQVATYGQIAVMAGEPRAARQVSRLLHSCSDKYNLPWHRIINAQGRIVLNGLSARKQTQKLRAEGIEISDRHRIDLTVYQWQPKRDD</sequence>
<dbReference type="CDD" id="cd06445">
    <property type="entry name" value="ATase"/>
    <property type="match status" value="1"/>
</dbReference>
<dbReference type="AlphaFoldDB" id="A0A917CM56"/>
<dbReference type="InterPro" id="IPR014048">
    <property type="entry name" value="MethylDNA_cys_MeTrfase_DNA-bd"/>
</dbReference>
<dbReference type="PANTHER" id="PTHR42942">
    <property type="entry name" value="6-O-METHYLGUANINE DNA METHYLTRANSFERASE"/>
    <property type="match status" value="1"/>
</dbReference>
<dbReference type="InterPro" id="IPR036217">
    <property type="entry name" value="MethylDNA_cys_MeTrfase_DNAb"/>
</dbReference>
<dbReference type="InterPro" id="IPR036388">
    <property type="entry name" value="WH-like_DNA-bd_sf"/>
</dbReference>
<evidence type="ECO:0000259" key="2">
    <source>
        <dbReference type="Pfam" id="PF01035"/>
    </source>
</evidence>
<proteinExistence type="predicted"/>
<dbReference type="InterPro" id="IPR052520">
    <property type="entry name" value="ATL_DNA_repair"/>
</dbReference>
<reference evidence="3" key="2">
    <citation type="submission" date="2020-09" db="EMBL/GenBank/DDBJ databases">
        <authorList>
            <person name="Sun Q."/>
            <person name="Zhou Y."/>
        </authorList>
    </citation>
    <scope>NUCLEOTIDE SEQUENCE</scope>
    <source>
        <strain evidence="3">CGMCC 1.12181</strain>
    </source>
</reference>
<dbReference type="SUPFAM" id="SSF46767">
    <property type="entry name" value="Methylated DNA-protein cysteine methyltransferase, C-terminal domain"/>
    <property type="match status" value="1"/>
</dbReference>
<protein>
    <submittedName>
        <fullName evidence="3">6-O-methylguanine DNA methyltransferase</fullName>
    </submittedName>
</protein>
<keyword evidence="3" id="KW-0808">Transferase</keyword>
<evidence type="ECO:0000256" key="1">
    <source>
        <dbReference type="ARBA" id="ARBA00022763"/>
    </source>
</evidence>
<dbReference type="EMBL" id="BMEO01000003">
    <property type="protein sequence ID" value="GGF90772.1"/>
    <property type="molecule type" value="Genomic_DNA"/>
</dbReference>
<dbReference type="GO" id="GO:0006281">
    <property type="term" value="P:DNA repair"/>
    <property type="evidence" value="ECO:0007669"/>
    <property type="project" value="InterPro"/>
</dbReference>
<gene>
    <name evidence="3" type="ORF">GCM10011365_09870</name>
</gene>
<comment type="caution">
    <text evidence="3">The sequence shown here is derived from an EMBL/GenBank/DDBJ whole genome shotgun (WGS) entry which is preliminary data.</text>
</comment>
<evidence type="ECO:0000313" key="3">
    <source>
        <dbReference type="EMBL" id="GGF90772.1"/>
    </source>
</evidence>
<dbReference type="Proteomes" id="UP000605253">
    <property type="component" value="Unassembled WGS sequence"/>
</dbReference>
<dbReference type="GO" id="GO:0008168">
    <property type="term" value="F:methyltransferase activity"/>
    <property type="evidence" value="ECO:0007669"/>
    <property type="project" value="UniProtKB-KW"/>
</dbReference>
<keyword evidence="4" id="KW-1185">Reference proteome</keyword>
<dbReference type="Pfam" id="PF01035">
    <property type="entry name" value="DNA_binding_1"/>
    <property type="match status" value="1"/>
</dbReference>
<reference evidence="3" key="1">
    <citation type="journal article" date="2014" name="Int. J. Syst. Evol. Microbiol.">
        <title>Complete genome sequence of Corynebacterium casei LMG S-19264T (=DSM 44701T), isolated from a smear-ripened cheese.</title>
        <authorList>
            <consortium name="US DOE Joint Genome Institute (JGI-PGF)"/>
            <person name="Walter F."/>
            <person name="Albersmeier A."/>
            <person name="Kalinowski J."/>
            <person name="Ruckert C."/>
        </authorList>
    </citation>
    <scope>NUCLEOTIDE SEQUENCE</scope>
    <source>
        <strain evidence="3">CGMCC 1.12181</strain>
    </source>
</reference>
<keyword evidence="1" id="KW-0227">DNA damage</keyword>
<accession>A0A917CM56</accession>
<dbReference type="Gene3D" id="1.10.10.10">
    <property type="entry name" value="Winged helix-like DNA-binding domain superfamily/Winged helix DNA-binding domain"/>
    <property type="match status" value="1"/>
</dbReference>
<dbReference type="RefSeq" id="WP_188364578.1">
    <property type="nucleotide sequence ID" value="NZ_BAABJF010000017.1"/>
</dbReference>
<keyword evidence="3" id="KW-0489">Methyltransferase</keyword>
<dbReference type="GO" id="GO:0032259">
    <property type="term" value="P:methylation"/>
    <property type="evidence" value="ECO:0007669"/>
    <property type="project" value="UniProtKB-KW"/>
</dbReference>
<dbReference type="PANTHER" id="PTHR42942:SF1">
    <property type="entry name" value="ALKYLTRANSFERASE-LIKE PROTEIN 1"/>
    <property type="match status" value="1"/>
</dbReference>